<protein>
    <recommendedName>
        <fullName evidence="2">tRNA nucleotidyltransferase</fullName>
    </recommendedName>
</protein>
<dbReference type="InterPro" id="IPR019646">
    <property type="entry name" value="Aminoglyc_AdlTrfase"/>
</dbReference>
<dbReference type="AlphaFoldDB" id="A0A382YEJ1"/>
<dbReference type="Gene3D" id="3.30.460.40">
    <property type="match status" value="1"/>
</dbReference>
<dbReference type="EMBL" id="UINC01175072">
    <property type="protein sequence ID" value="SVD81510.1"/>
    <property type="molecule type" value="Genomic_DNA"/>
</dbReference>
<evidence type="ECO:0008006" key="2">
    <source>
        <dbReference type="Google" id="ProtNLM"/>
    </source>
</evidence>
<proteinExistence type="predicted"/>
<sequence length="178" mass="19530">MNLKETKPEMVSSSLVGLLQLLESNAILVWLDGGWGVDALLQTQTRAHKDVDIVVSALDVPKLQELLGMKGLSVQEGKPPNSFVLANGIGLEVDVHAVNFDDDGNGVYRMQNGEDWIYPAEGFSGRGVIRGMNVKCLSPTTQVLCHTYGYIPVEKDFCDMELLADQFGVELPPQLRRS</sequence>
<gene>
    <name evidence="1" type="ORF">METZ01_LOCUS434364</name>
</gene>
<reference evidence="1" key="1">
    <citation type="submission" date="2018-05" db="EMBL/GenBank/DDBJ databases">
        <authorList>
            <person name="Lanie J.A."/>
            <person name="Ng W.-L."/>
            <person name="Kazmierczak K.M."/>
            <person name="Andrzejewski T.M."/>
            <person name="Davidsen T.M."/>
            <person name="Wayne K.J."/>
            <person name="Tettelin H."/>
            <person name="Glass J.I."/>
            <person name="Rusch D."/>
            <person name="Podicherti R."/>
            <person name="Tsui H.-C.T."/>
            <person name="Winkler M.E."/>
        </authorList>
    </citation>
    <scope>NUCLEOTIDE SEQUENCE</scope>
</reference>
<dbReference type="Pfam" id="PF10706">
    <property type="entry name" value="Aminoglyc_resit"/>
    <property type="match status" value="1"/>
</dbReference>
<organism evidence="1">
    <name type="scientific">marine metagenome</name>
    <dbReference type="NCBI Taxonomy" id="408172"/>
    <lineage>
        <taxon>unclassified sequences</taxon>
        <taxon>metagenomes</taxon>
        <taxon>ecological metagenomes</taxon>
    </lineage>
</organism>
<evidence type="ECO:0000313" key="1">
    <source>
        <dbReference type="EMBL" id="SVD81510.1"/>
    </source>
</evidence>
<name>A0A382YEJ1_9ZZZZ</name>
<accession>A0A382YEJ1</accession>